<organism evidence="1">
    <name type="scientific">freshwater metagenome</name>
    <dbReference type="NCBI Taxonomy" id="449393"/>
    <lineage>
        <taxon>unclassified sequences</taxon>
        <taxon>metagenomes</taxon>
        <taxon>ecological metagenomes</taxon>
    </lineage>
</organism>
<dbReference type="AlphaFoldDB" id="A0A6J7S3L7"/>
<accession>A0A6J7S3L7</accession>
<proteinExistence type="predicted"/>
<reference evidence="1" key="1">
    <citation type="submission" date="2020-05" db="EMBL/GenBank/DDBJ databases">
        <authorList>
            <person name="Chiriac C."/>
            <person name="Salcher M."/>
            <person name="Ghai R."/>
            <person name="Kavagutti S V."/>
        </authorList>
    </citation>
    <scope>NUCLEOTIDE SEQUENCE</scope>
</reference>
<name>A0A6J7S3L7_9ZZZZ</name>
<sequence>MLFPAEGSRTEKAVFGPVVVPAPMGDQALALWDLTVAYTRVDGLYEIKTPKTPADLEFIGKVFTPYLQARDWQSIQNPAP</sequence>
<evidence type="ECO:0000313" key="1">
    <source>
        <dbReference type="EMBL" id="CAB5035914.1"/>
    </source>
</evidence>
<gene>
    <name evidence="1" type="ORF">UFOPK4134_01543</name>
</gene>
<protein>
    <submittedName>
        <fullName evidence="1">Unannotated protein</fullName>
    </submittedName>
</protein>
<dbReference type="Gene3D" id="3.40.30.10">
    <property type="entry name" value="Glutaredoxin"/>
    <property type="match status" value="1"/>
</dbReference>
<dbReference type="EMBL" id="CAFBPS010000153">
    <property type="protein sequence ID" value="CAB5035914.1"/>
    <property type="molecule type" value="Genomic_DNA"/>
</dbReference>